<proteinExistence type="predicted"/>
<evidence type="ECO:0008006" key="4">
    <source>
        <dbReference type="Google" id="ProtNLM"/>
    </source>
</evidence>
<protein>
    <recommendedName>
        <fullName evidence="4">Addiction module protein</fullName>
    </recommendedName>
</protein>
<dbReference type="KEGG" id="mai:MICA_1740"/>
<gene>
    <name evidence="2" type="ordered locus">MICA_1740</name>
</gene>
<reference evidence="2 3" key="1">
    <citation type="journal article" date="2011" name="BMC Genomics">
        <title>Genomic insights into an obligate epibiotic bacterial predator: Micavibrio aeruginosavorus ARL-13.</title>
        <authorList>
            <person name="Wang Z."/>
            <person name="Kadouri D."/>
            <person name="Wu M."/>
        </authorList>
    </citation>
    <scope>NUCLEOTIDE SEQUENCE [LARGE SCALE GENOMIC DNA]</scope>
    <source>
        <strain evidence="2 3">ARL-13</strain>
    </source>
</reference>
<evidence type="ECO:0000313" key="3">
    <source>
        <dbReference type="Proteomes" id="UP000009286"/>
    </source>
</evidence>
<dbReference type="RefSeq" id="WP_014103275.1">
    <property type="nucleotide sequence ID" value="NC_016026.1"/>
</dbReference>
<keyword evidence="1" id="KW-0175">Coiled coil</keyword>
<dbReference type="Proteomes" id="UP000009286">
    <property type="component" value="Chromosome"/>
</dbReference>
<name>G2KRU4_MICAA</name>
<accession>G2KRU4</accession>
<organism evidence="2 3">
    <name type="scientific">Micavibrio aeruginosavorus (strain ARL-13)</name>
    <dbReference type="NCBI Taxonomy" id="856793"/>
    <lineage>
        <taxon>Bacteria</taxon>
        <taxon>Pseudomonadati</taxon>
        <taxon>Bdellovibrionota</taxon>
        <taxon>Bdellovibrionia</taxon>
        <taxon>Bdellovibrionales</taxon>
        <taxon>Pseudobdellovibrionaceae</taxon>
        <taxon>Micavibrio</taxon>
    </lineage>
</organism>
<dbReference type="InterPro" id="IPR014056">
    <property type="entry name" value="TypeIITA-like_toxin_pred"/>
</dbReference>
<evidence type="ECO:0000313" key="2">
    <source>
        <dbReference type="EMBL" id="AEP10052.1"/>
    </source>
</evidence>
<dbReference type="NCBIfam" id="TIGR02683">
    <property type="entry name" value="upstrm_HI1419"/>
    <property type="match status" value="1"/>
</dbReference>
<dbReference type="PANTHER" id="PTHR41791">
    <property type="entry name" value="SSL7039 PROTEIN"/>
    <property type="match status" value="1"/>
</dbReference>
<feature type="coiled-coil region" evidence="1">
    <location>
        <begin position="85"/>
        <end position="112"/>
    </location>
</feature>
<dbReference type="HOGENOM" id="CLU_152445_1_0_5"/>
<dbReference type="EMBL" id="CP002382">
    <property type="protein sequence ID" value="AEP10052.1"/>
    <property type="molecule type" value="Genomic_DNA"/>
</dbReference>
<dbReference type="AlphaFoldDB" id="G2KRU4"/>
<dbReference type="eggNOG" id="COG3657">
    <property type="taxonomic scope" value="Bacteria"/>
</dbReference>
<dbReference type="OrthoDB" id="5296237at2"/>
<dbReference type="PIRSF" id="PIRSF028744">
    <property type="entry name" value="Addict_mod_HI1419"/>
    <property type="match status" value="1"/>
</dbReference>
<dbReference type="PANTHER" id="PTHR41791:SF1">
    <property type="entry name" value="SSL7039 PROTEIN"/>
    <property type="match status" value="1"/>
</dbReference>
<evidence type="ECO:0000256" key="1">
    <source>
        <dbReference type="SAM" id="Coils"/>
    </source>
</evidence>
<keyword evidence="3" id="KW-1185">Reference proteome</keyword>
<sequence>MIKLLVYRTEHGVEPYKEFLQRIKDPKAKSAVVMAQLNMERGLPGDVKSLGGGLKEKRIQAGAGYRIYFYNDGQDIIILLGGSSKKDQQREIENAKSYLKDYKRQKNALSKKEDIS</sequence>